<feature type="domain" description="Cadherin" evidence="22">
    <location>
        <begin position="367"/>
        <end position="468"/>
    </location>
</feature>
<dbReference type="PRINTS" id="PR00205">
    <property type="entry name" value="CADHERIN"/>
</dbReference>
<comment type="subcellular location">
    <subcellularLocation>
        <location evidence="2">Cell junction</location>
        <location evidence="2">Adherens junction</location>
    </subcellularLocation>
    <subcellularLocation>
        <location evidence="1 18">Cell membrane</location>
        <topology evidence="1 18">Single-pass type I membrane protein</topology>
    </subcellularLocation>
</comment>
<evidence type="ECO:0000256" key="14">
    <source>
        <dbReference type="ARBA" id="ARBA00023136"/>
    </source>
</evidence>
<dbReference type="InterPro" id="IPR020894">
    <property type="entry name" value="Cadherin_CS"/>
</dbReference>
<evidence type="ECO:0000256" key="4">
    <source>
        <dbReference type="ARBA" id="ARBA00022475"/>
    </source>
</evidence>
<feature type="domain" description="Cadherin" evidence="22">
    <location>
        <begin position="80"/>
        <end position="147"/>
    </location>
</feature>
<proteinExistence type="predicted"/>
<keyword evidence="5" id="KW-0165">Cleavage on pair of basic residues</keyword>
<dbReference type="Pfam" id="PF00028">
    <property type="entry name" value="Cadherin"/>
    <property type="match status" value="4"/>
</dbReference>
<evidence type="ECO:0000256" key="21">
    <source>
        <dbReference type="SAM" id="SignalP"/>
    </source>
</evidence>
<evidence type="ECO:0000313" key="24">
    <source>
        <dbReference type="Proteomes" id="UP001046870"/>
    </source>
</evidence>
<feature type="domain" description="Cadherin" evidence="22">
    <location>
        <begin position="468"/>
        <end position="579"/>
    </location>
</feature>
<dbReference type="GO" id="GO:0016342">
    <property type="term" value="C:catenin complex"/>
    <property type="evidence" value="ECO:0007669"/>
    <property type="project" value="TreeGrafter"/>
</dbReference>
<feature type="signal peptide" evidence="21">
    <location>
        <begin position="1"/>
        <end position="30"/>
    </location>
</feature>
<dbReference type="SMART" id="SM00112">
    <property type="entry name" value="CA"/>
    <property type="match status" value="5"/>
</dbReference>
<dbReference type="PANTHER" id="PTHR24027:SF89">
    <property type="entry name" value="CADHERIN-5"/>
    <property type="match status" value="1"/>
</dbReference>
<comment type="caution">
    <text evidence="23">The sequence shown here is derived from an EMBL/GenBank/DDBJ whole genome shotgun (WGS) entry which is preliminary data.</text>
</comment>
<evidence type="ECO:0000256" key="3">
    <source>
        <dbReference type="ARBA" id="ARBA00021701"/>
    </source>
</evidence>
<evidence type="ECO:0000256" key="11">
    <source>
        <dbReference type="ARBA" id="ARBA00022889"/>
    </source>
</evidence>
<dbReference type="PROSITE" id="PS50268">
    <property type="entry name" value="CADHERIN_2"/>
    <property type="match status" value="5"/>
</dbReference>
<dbReference type="GO" id="GO:0019903">
    <property type="term" value="F:protein phosphatase binding"/>
    <property type="evidence" value="ECO:0007669"/>
    <property type="project" value="TreeGrafter"/>
</dbReference>
<keyword evidence="11 18" id="KW-0130">Cell adhesion</keyword>
<dbReference type="Gene3D" id="4.10.900.10">
    <property type="entry name" value="TCF3-CBD (Catenin binding domain)"/>
    <property type="match status" value="1"/>
</dbReference>
<keyword evidence="13 20" id="KW-1133">Transmembrane helix</keyword>
<dbReference type="OrthoDB" id="6252479at2759"/>
<dbReference type="InterPro" id="IPR027397">
    <property type="entry name" value="Catenin-bd_sf"/>
</dbReference>
<dbReference type="InterPro" id="IPR000233">
    <property type="entry name" value="Cadherin_Y-type_LIR"/>
</dbReference>
<organism evidence="23 24">
    <name type="scientific">Megalops atlanticus</name>
    <name type="common">Tarpon</name>
    <name type="synonym">Clupea gigantea</name>
    <dbReference type="NCBI Taxonomy" id="7932"/>
    <lineage>
        <taxon>Eukaryota</taxon>
        <taxon>Metazoa</taxon>
        <taxon>Chordata</taxon>
        <taxon>Craniata</taxon>
        <taxon>Vertebrata</taxon>
        <taxon>Euteleostomi</taxon>
        <taxon>Actinopterygii</taxon>
        <taxon>Neopterygii</taxon>
        <taxon>Teleostei</taxon>
        <taxon>Elopiformes</taxon>
        <taxon>Megalopidae</taxon>
        <taxon>Megalops</taxon>
    </lineage>
</organism>
<dbReference type="GO" id="GO:0007156">
    <property type="term" value="P:homophilic cell adhesion via plasma membrane adhesion molecules"/>
    <property type="evidence" value="ECO:0007669"/>
    <property type="project" value="InterPro"/>
</dbReference>
<evidence type="ECO:0000259" key="22">
    <source>
        <dbReference type="PROSITE" id="PS50268"/>
    </source>
</evidence>
<dbReference type="SUPFAM" id="SSF49313">
    <property type="entry name" value="Cadherin-like"/>
    <property type="match status" value="5"/>
</dbReference>
<dbReference type="Proteomes" id="UP001046870">
    <property type="component" value="Chromosome 11"/>
</dbReference>
<dbReference type="FunFam" id="4.10.900.10:FF:000001">
    <property type="entry name" value="Cadherin 2"/>
    <property type="match status" value="1"/>
</dbReference>
<dbReference type="GO" id="GO:0007043">
    <property type="term" value="P:cell-cell junction assembly"/>
    <property type="evidence" value="ECO:0007669"/>
    <property type="project" value="TreeGrafter"/>
</dbReference>
<dbReference type="PROSITE" id="PS00232">
    <property type="entry name" value="CADHERIN_1"/>
    <property type="match status" value="2"/>
</dbReference>
<evidence type="ECO:0000256" key="10">
    <source>
        <dbReference type="ARBA" id="ARBA00022837"/>
    </source>
</evidence>
<dbReference type="CDD" id="cd11304">
    <property type="entry name" value="Cadherin_repeat"/>
    <property type="match status" value="4"/>
</dbReference>
<dbReference type="GO" id="GO:0005509">
    <property type="term" value="F:calcium ion binding"/>
    <property type="evidence" value="ECO:0007669"/>
    <property type="project" value="UniProtKB-UniRule"/>
</dbReference>
<gene>
    <name evidence="23" type="ORF">MATL_G00144190</name>
</gene>
<dbReference type="GO" id="GO:0060562">
    <property type="term" value="P:epithelial tube morphogenesis"/>
    <property type="evidence" value="ECO:0007669"/>
    <property type="project" value="UniProtKB-ARBA"/>
</dbReference>
<evidence type="ECO:0000256" key="9">
    <source>
        <dbReference type="ARBA" id="ARBA00022737"/>
    </source>
</evidence>
<feature type="domain" description="Cadherin" evidence="22">
    <location>
        <begin position="254"/>
        <end position="366"/>
    </location>
</feature>
<evidence type="ECO:0000256" key="8">
    <source>
        <dbReference type="ARBA" id="ARBA00022729"/>
    </source>
</evidence>
<dbReference type="GO" id="GO:0044331">
    <property type="term" value="P:cell-cell adhesion mediated by cadherin"/>
    <property type="evidence" value="ECO:0007669"/>
    <property type="project" value="TreeGrafter"/>
</dbReference>
<feature type="domain" description="Cadherin" evidence="22">
    <location>
        <begin position="147"/>
        <end position="253"/>
    </location>
</feature>
<evidence type="ECO:0000256" key="15">
    <source>
        <dbReference type="ARBA" id="ARBA00023180"/>
    </source>
</evidence>
<feature type="chain" id="PRO_5038482746" description="Cadherin-5" evidence="21">
    <location>
        <begin position="31"/>
        <end position="760"/>
    </location>
</feature>
<protein>
    <recommendedName>
        <fullName evidence="3">Cadherin-5</fullName>
    </recommendedName>
    <alternativeName>
        <fullName evidence="16">Vascular endothelial cadherin</fullName>
    </alternativeName>
</protein>
<evidence type="ECO:0000256" key="16">
    <source>
        <dbReference type="ARBA" id="ARBA00030559"/>
    </source>
</evidence>
<dbReference type="GO" id="GO:0016477">
    <property type="term" value="P:cell migration"/>
    <property type="evidence" value="ECO:0007669"/>
    <property type="project" value="TreeGrafter"/>
</dbReference>
<sequence length="760" mass="84064">MGRPAERQTMGPVMWMGVCAFALCIATTTAEHTAPGRVLARQKRDWQWNFLFLEEEKSDPPPHYVGKLKSTNYRERTKFIIQGEGADKIFWVNGQGDIYANRKLDREEKAVYNLTAYLIDMDTGETVEPEAKFLIQITDLNDNSPQFPKKYAGSIAERSPQGTEVLTVTATDADDPTTANGRIAYKLLNGTDLFDINGQGTITTKVNYLDREKQSSYVIVVHAKDMPGMNTGGSATTAVTIDVTDINDNMASFTKNMFRFTVKEDEKENSEVGVMDVEDKDEVQNKDPSFSFKLQSCRDVFEITRNPRGDAALTLKQRLDYETQVEHRCEVTLQEGSVITPTDNAQAVTTATAIITVLDVDEPPLFTQSAYNFSIREDARINSEVGTVSARDPDKANLKIRYSIDDPNCPVSIHPDTGRMVTTKMLDRELIPVHTCHVTAVETGMQGLKSYATVSLVVVDVNDNAPELINITNIYMCHNEAADTVIRTIGAIDKDDHPQHFSFSLARPSSNFTLIDHKDSTASIKVRQGGFDADDQREYVLEILATDAGKPPLTSTTTVVVSLCRCGPDRNTENCKAAYAQTGVSVHALIAILLCILTILVIVILIVLRKRYQKETMVASGKNSEIHEQLVTYDEEGGGEMDTNGYDVSVLTSARNEGSARPAPGLYAVVKKPPAGRADMAMMIEVKKDEADHDRDGIPYDTLHIYGYEGPESLAGSLSSLDTSSDDSSLDYDFLNDWGPRFKTLAELYGVDGLESDYPY</sequence>
<dbReference type="InterPro" id="IPR015919">
    <property type="entry name" value="Cadherin-like_sf"/>
</dbReference>
<dbReference type="GO" id="GO:0048646">
    <property type="term" value="P:anatomical structure formation involved in morphogenesis"/>
    <property type="evidence" value="ECO:0007669"/>
    <property type="project" value="UniProtKB-ARBA"/>
</dbReference>
<keyword evidence="12" id="KW-0965">Cell junction</keyword>
<name>A0A9D3PX18_MEGAT</name>
<dbReference type="InterPro" id="IPR039808">
    <property type="entry name" value="Cadherin"/>
</dbReference>
<keyword evidence="7" id="KW-0479">Metal-binding</keyword>
<keyword evidence="9" id="KW-0677">Repeat</keyword>
<evidence type="ECO:0000256" key="1">
    <source>
        <dbReference type="ARBA" id="ARBA00004251"/>
    </source>
</evidence>
<evidence type="ECO:0000256" key="6">
    <source>
        <dbReference type="ARBA" id="ARBA00022692"/>
    </source>
</evidence>
<evidence type="ECO:0000256" key="5">
    <source>
        <dbReference type="ARBA" id="ARBA00022685"/>
    </source>
</evidence>
<keyword evidence="4" id="KW-1003">Cell membrane</keyword>
<dbReference type="GO" id="GO:0008013">
    <property type="term" value="F:beta-catenin binding"/>
    <property type="evidence" value="ECO:0007669"/>
    <property type="project" value="TreeGrafter"/>
</dbReference>
<dbReference type="InterPro" id="IPR002126">
    <property type="entry name" value="Cadherin-like_dom"/>
</dbReference>
<reference evidence="23" key="1">
    <citation type="submission" date="2021-01" db="EMBL/GenBank/DDBJ databases">
        <authorList>
            <person name="Zahm M."/>
            <person name="Roques C."/>
            <person name="Cabau C."/>
            <person name="Klopp C."/>
            <person name="Donnadieu C."/>
            <person name="Jouanno E."/>
            <person name="Lampietro C."/>
            <person name="Louis A."/>
            <person name="Herpin A."/>
            <person name="Echchiki A."/>
            <person name="Berthelot C."/>
            <person name="Parey E."/>
            <person name="Roest-Crollius H."/>
            <person name="Braasch I."/>
            <person name="Postlethwait J."/>
            <person name="Bobe J."/>
            <person name="Montfort J."/>
            <person name="Bouchez O."/>
            <person name="Begum T."/>
            <person name="Mejri S."/>
            <person name="Adams A."/>
            <person name="Chen W.-J."/>
            <person name="Guiguen Y."/>
        </authorList>
    </citation>
    <scope>NUCLEOTIDE SEQUENCE</scope>
    <source>
        <strain evidence="23">YG-15Mar2019-1</strain>
        <tissue evidence="23">Brain</tissue>
    </source>
</reference>
<keyword evidence="6 18" id="KW-0812">Transmembrane</keyword>
<evidence type="ECO:0000256" key="18">
    <source>
        <dbReference type="RuleBase" id="RU003318"/>
    </source>
</evidence>
<dbReference type="GO" id="GO:0045296">
    <property type="term" value="F:cadherin binding"/>
    <property type="evidence" value="ECO:0007669"/>
    <property type="project" value="TreeGrafter"/>
</dbReference>
<evidence type="ECO:0000256" key="20">
    <source>
        <dbReference type="SAM" id="Phobius"/>
    </source>
</evidence>
<dbReference type="FunFam" id="2.60.40.60:FF:000022">
    <property type="entry name" value="Cadherin 2"/>
    <property type="match status" value="1"/>
</dbReference>
<keyword evidence="15" id="KW-0325">Glycoprotein</keyword>
<comment type="function">
    <text evidence="19">Cadherins are calcium-dependent cell adhesion proteins.</text>
</comment>
<dbReference type="GO" id="GO:0016339">
    <property type="term" value="P:calcium-dependent cell-cell adhesion via plasma membrane cell adhesion molecules"/>
    <property type="evidence" value="ECO:0007669"/>
    <property type="project" value="TreeGrafter"/>
</dbReference>
<evidence type="ECO:0000256" key="2">
    <source>
        <dbReference type="ARBA" id="ARBA00004536"/>
    </source>
</evidence>
<keyword evidence="24" id="KW-1185">Reference proteome</keyword>
<keyword evidence="8 21" id="KW-0732">Signal</keyword>
<evidence type="ECO:0000313" key="23">
    <source>
        <dbReference type="EMBL" id="KAG7468552.1"/>
    </source>
</evidence>
<accession>A0A9D3PX18</accession>
<dbReference type="GO" id="GO:0005923">
    <property type="term" value="C:bicellular tight junction"/>
    <property type="evidence" value="ECO:0007669"/>
    <property type="project" value="TreeGrafter"/>
</dbReference>
<dbReference type="GO" id="GO:0005912">
    <property type="term" value="C:adherens junction"/>
    <property type="evidence" value="ECO:0007669"/>
    <property type="project" value="UniProtKB-SubCell"/>
</dbReference>
<evidence type="ECO:0000256" key="17">
    <source>
        <dbReference type="PROSITE-ProRule" id="PRU00043"/>
    </source>
</evidence>
<dbReference type="GO" id="GO:0034332">
    <property type="term" value="P:adherens junction organization"/>
    <property type="evidence" value="ECO:0007669"/>
    <property type="project" value="TreeGrafter"/>
</dbReference>
<dbReference type="Gene3D" id="2.60.40.60">
    <property type="entry name" value="Cadherins"/>
    <property type="match status" value="5"/>
</dbReference>
<evidence type="ECO:0000256" key="13">
    <source>
        <dbReference type="ARBA" id="ARBA00022989"/>
    </source>
</evidence>
<feature type="transmembrane region" description="Helical" evidence="20">
    <location>
        <begin position="584"/>
        <end position="608"/>
    </location>
</feature>
<dbReference type="AlphaFoldDB" id="A0A9D3PX18"/>
<evidence type="ECO:0000256" key="12">
    <source>
        <dbReference type="ARBA" id="ARBA00022949"/>
    </source>
</evidence>
<dbReference type="FunFam" id="2.60.40.60:FF:000202">
    <property type="entry name" value="cadherin-8 isoform X4"/>
    <property type="match status" value="1"/>
</dbReference>
<evidence type="ECO:0000256" key="19">
    <source>
        <dbReference type="RuleBase" id="RU004357"/>
    </source>
</evidence>
<dbReference type="EMBL" id="JAFDVH010000011">
    <property type="protein sequence ID" value="KAG7468552.1"/>
    <property type="molecule type" value="Genomic_DNA"/>
</dbReference>
<dbReference type="Pfam" id="PF01049">
    <property type="entry name" value="CADH_Y-type_LIR"/>
    <property type="match status" value="1"/>
</dbReference>
<dbReference type="GO" id="GO:0000902">
    <property type="term" value="P:cell morphogenesis"/>
    <property type="evidence" value="ECO:0007669"/>
    <property type="project" value="TreeGrafter"/>
</dbReference>
<keyword evidence="14 20" id="KW-0472">Membrane</keyword>
<dbReference type="FunFam" id="2.60.40.60:FF:000020">
    <property type="entry name" value="Dachsous cadherin-related 1b"/>
    <property type="match status" value="1"/>
</dbReference>
<dbReference type="PANTHER" id="PTHR24027">
    <property type="entry name" value="CADHERIN-23"/>
    <property type="match status" value="1"/>
</dbReference>
<evidence type="ECO:0000256" key="7">
    <source>
        <dbReference type="ARBA" id="ARBA00022723"/>
    </source>
</evidence>
<keyword evidence="10 17" id="KW-0106">Calcium</keyword>